<dbReference type="InterPro" id="IPR011227">
    <property type="entry name" value="UCP029730"/>
</dbReference>
<dbReference type="PIRSF" id="PIRSF029730">
    <property type="entry name" value="UCP029730"/>
    <property type="match status" value="1"/>
</dbReference>
<sequence length="267" mass="29022">MRTETVTAPIATGLLAADDPEPFEIVNPGGRGRVVLLCEHAGRAVPAALGDLGIAPADFDRHIAWDIGADAVSRRLSSLLDAPLVSQPYCRLVVDCNRSYGVADCFPEISDTVVVPANAALSEADRRARFAEIHSVYHEAVSDVLDARPHGGATVLVSIHSFTPRLAADGLQRPWEIGLLFNRDDRLARRLMASMKALRPELNAAFNEPYFGSDLTDYAIPIHGERRGIEHVLIEIRNDLISTASGQADWAVFIGEAIRDAVPEQQE</sequence>
<gene>
    <name evidence="1" type="ORF">V3328_15980</name>
</gene>
<comment type="caution">
    <text evidence="1">The sequence shown here is derived from an EMBL/GenBank/DDBJ whole genome shotgun (WGS) entry which is preliminary data.</text>
</comment>
<dbReference type="AlphaFoldDB" id="A0AAW9RXN3"/>
<proteinExistence type="predicted"/>
<dbReference type="SUPFAM" id="SSF53187">
    <property type="entry name" value="Zn-dependent exopeptidases"/>
    <property type="match status" value="1"/>
</dbReference>
<reference evidence="1 2" key="1">
    <citation type="submission" date="2024-02" db="EMBL/GenBank/DDBJ databases">
        <title>Genome analysis and characterization of Microbaculum marinisediminis sp. nov., isolated from marine sediment.</title>
        <authorList>
            <person name="Du Z.-J."/>
            <person name="Ye Y.-Q."/>
            <person name="Zhang Z.-R."/>
            <person name="Yuan S.-M."/>
            <person name="Zhang X.-Y."/>
        </authorList>
    </citation>
    <scope>NUCLEOTIDE SEQUENCE [LARGE SCALE GENOMIC DNA]</scope>
    <source>
        <strain evidence="1 2">SDUM1044001</strain>
    </source>
</reference>
<organism evidence="1 2">
    <name type="scientific">Microbaculum marinum</name>
    <dbReference type="NCBI Taxonomy" id="1764581"/>
    <lineage>
        <taxon>Bacteria</taxon>
        <taxon>Pseudomonadati</taxon>
        <taxon>Pseudomonadota</taxon>
        <taxon>Alphaproteobacteria</taxon>
        <taxon>Hyphomicrobiales</taxon>
        <taxon>Tepidamorphaceae</taxon>
        <taxon>Microbaculum</taxon>
    </lineage>
</organism>
<accession>A0AAW9RXN3</accession>
<keyword evidence="2" id="KW-1185">Reference proteome</keyword>
<dbReference type="Pfam" id="PF05013">
    <property type="entry name" value="FGase"/>
    <property type="match status" value="1"/>
</dbReference>
<dbReference type="InterPro" id="IPR007709">
    <property type="entry name" value="N-FG_amidohydro"/>
</dbReference>
<dbReference type="Proteomes" id="UP001378188">
    <property type="component" value="Unassembled WGS sequence"/>
</dbReference>
<evidence type="ECO:0000313" key="2">
    <source>
        <dbReference type="Proteomes" id="UP001378188"/>
    </source>
</evidence>
<dbReference type="EMBL" id="JAZHOF010000006">
    <property type="protein sequence ID" value="MEJ8572990.1"/>
    <property type="molecule type" value="Genomic_DNA"/>
</dbReference>
<protein>
    <submittedName>
        <fullName evidence="1">N-formylglutamate amidohydrolase</fullName>
    </submittedName>
</protein>
<evidence type="ECO:0000313" key="1">
    <source>
        <dbReference type="EMBL" id="MEJ8572990.1"/>
    </source>
</evidence>
<name>A0AAW9RXN3_9HYPH</name>
<dbReference type="RefSeq" id="WP_340330682.1">
    <property type="nucleotide sequence ID" value="NZ_JAZHOF010000006.1"/>
</dbReference>
<dbReference type="Gene3D" id="3.40.630.40">
    <property type="entry name" value="Zn-dependent exopeptidases"/>
    <property type="match status" value="1"/>
</dbReference>